<sequence length="207" mass="23447">LHSHNPASTDLPCSSFDISEPEISVNTNSLVASLRYASRRPPTTRCRREWLHHAQLQSPVRVSIQSPPHHERLPQRGLHRIGSLSTFDDFAHEVVRQKVGESLRLSLALSITDLISSIALEIYTFSESSHGSVCTFAPFLIVWLSNQYLFLSVAIAFNLQYLFLFKRYFNPAFEKWYYILSVGLSLLSAALPLAMGRFGWDDAQGYC</sequence>
<dbReference type="AlphaFoldDB" id="A0A433D3G3"/>
<name>A0A433D3G3_9FUNG</name>
<evidence type="ECO:0000313" key="3">
    <source>
        <dbReference type="Proteomes" id="UP000268093"/>
    </source>
</evidence>
<keyword evidence="3" id="KW-1185">Reference proteome</keyword>
<protein>
    <submittedName>
        <fullName evidence="2">Uncharacterized protein</fullName>
    </submittedName>
</protein>
<keyword evidence="1" id="KW-0812">Transmembrane</keyword>
<evidence type="ECO:0000313" key="2">
    <source>
        <dbReference type="EMBL" id="RUP45365.1"/>
    </source>
</evidence>
<accession>A0A433D3G3</accession>
<feature type="non-terminal residue" evidence="2">
    <location>
        <position position="1"/>
    </location>
</feature>
<reference evidence="2 3" key="1">
    <citation type="journal article" date="2018" name="New Phytol.">
        <title>Phylogenomics of Endogonaceae and evolution of mycorrhizas within Mucoromycota.</title>
        <authorList>
            <person name="Chang Y."/>
            <person name="Desiro A."/>
            <person name="Na H."/>
            <person name="Sandor L."/>
            <person name="Lipzen A."/>
            <person name="Clum A."/>
            <person name="Barry K."/>
            <person name="Grigoriev I.V."/>
            <person name="Martin F.M."/>
            <person name="Stajich J.E."/>
            <person name="Smith M.E."/>
            <person name="Bonito G."/>
            <person name="Spatafora J.W."/>
        </authorList>
    </citation>
    <scope>NUCLEOTIDE SEQUENCE [LARGE SCALE GENOMIC DNA]</scope>
    <source>
        <strain evidence="2 3">GMNB39</strain>
    </source>
</reference>
<dbReference type="EMBL" id="RBNI01007407">
    <property type="protein sequence ID" value="RUP45365.1"/>
    <property type="molecule type" value="Genomic_DNA"/>
</dbReference>
<dbReference type="OrthoDB" id="2282627at2759"/>
<evidence type="ECO:0000256" key="1">
    <source>
        <dbReference type="SAM" id="Phobius"/>
    </source>
</evidence>
<feature type="transmembrane region" description="Helical" evidence="1">
    <location>
        <begin position="145"/>
        <end position="164"/>
    </location>
</feature>
<keyword evidence="1" id="KW-0472">Membrane</keyword>
<proteinExistence type="predicted"/>
<comment type="caution">
    <text evidence="2">The sequence shown here is derived from an EMBL/GenBank/DDBJ whole genome shotgun (WGS) entry which is preliminary data.</text>
</comment>
<feature type="transmembrane region" description="Helical" evidence="1">
    <location>
        <begin position="176"/>
        <end position="195"/>
    </location>
</feature>
<dbReference type="Proteomes" id="UP000268093">
    <property type="component" value="Unassembled WGS sequence"/>
</dbReference>
<organism evidence="2 3">
    <name type="scientific">Jimgerdemannia flammicorona</name>
    <dbReference type="NCBI Taxonomy" id="994334"/>
    <lineage>
        <taxon>Eukaryota</taxon>
        <taxon>Fungi</taxon>
        <taxon>Fungi incertae sedis</taxon>
        <taxon>Mucoromycota</taxon>
        <taxon>Mucoromycotina</taxon>
        <taxon>Endogonomycetes</taxon>
        <taxon>Endogonales</taxon>
        <taxon>Endogonaceae</taxon>
        <taxon>Jimgerdemannia</taxon>
    </lineage>
</organism>
<keyword evidence="1" id="KW-1133">Transmembrane helix</keyword>
<gene>
    <name evidence="2" type="ORF">BC936DRAFT_148267</name>
</gene>